<dbReference type="OrthoDB" id="10009520at2759"/>
<sequence>MPAITRSTTRRALADITPVVQGQPYQPPSNSTMFTCATCWDEMSGEVAVTVGRDSLCEKCFTNGIKAQFLDAIKDETKYPVKYGANNINIHDYESFFTKRFLEEWATKEKEYQIPMQERLYCNRIIFIIPAEDPFAPGSSTAASKAVCGHFVGDKRGCLSDVTVCNGCTGHLCSKRSEPLDGAKTHKCKKLTEEEDPFGKMTRGVDYQICPNESCKIKMMLWDGCNSIRCHACRTSLCFVCGKQPAPDHFSKGCPRFGKKGDSRAIHDDVARPMHDFGDMLQIPGQAAVSLEERLVDALVMQLEEIHERIFAVPDPGNPAVNPVHDLTHSITDQLQRFRTTLITPGRSFRGSRRFQDVDRAITTAAARVGEEGFQLFPGLSLIIASYRQIWADVLTEDSMISAIRQIEELADRGA</sequence>
<dbReference type="GeneID" id="71980631"/>
<reference evidence="1" key="1">
    <citation type="submission" date="2021-12" db="EMBL/GenBank/DDBJ databases">
        <authorList>
            <person name="Zaccaron A."/>
            <person name="Stergiopoulos I."/>
        </authorList>
    </citation>
    <scope>NUCLEOTIDE SEQUENCE</scope>
    <source>
        <strain evidence="1">Race5_Kim</strain>
    </source>
</reference>
<dbReference type="AlphaFoldDB" id="A0A9Q8P4K2"/>
<evidence type="ECO:0000313" key="1">
    <source>
        <dbReference type="EMBL" id="UJO12916.1"/>
    </source>
</evidence>
<dbReference type="RefSeq" id="XP_047757282.1">
    <property type="nucleotide sequence ID" value="XM_047899901.1"/>
</dbReference>
<accession>A0A9Q8P4K2</accession>
<gene>
    <name evidence="1" type="ORF">CLAFUR5_00753</name>
</gene>
<dbReference type="Proteomes" id="UP000756132">
    <property type="component" value="Chromosome 1"/>
</dbReference>
<reference evidence="1" key="2">
    <citation type="journal article" date="2022" name="Microb. Genom.">
        <title>A chromosome-scale genome assembly of the tomato pathogen Cladosporium fulvum reveals a compartmentalized genome architecture and the presence of a dispensable chromosome.</title>
        <authorList>
            <person name="Zaccaron A.Z."/>
            <person name="Chen L.H."/>
            <person name="Samaras A."/>
            <person name="Stergiopoulos I."/>
        </authorList>
    </citation>
    <scope>NUCLEOTIDE SEQUENCE</scope>
    <source>
        <strain evidence="1">Race5_Kim</strain>
    </source>
</reference>
<keyword evidence="2" id="KW-1185">Reference proteome</keyword>
<evidence type="ECO:0000313" key="2">
    <source>
        <dbReference type="Proteomes" id="UP000756132"/>
    </source>
</evidence>
<dbReference type="KEGG" id="ffu:CLAFUR5_00753"/>
<proteinExistence type="predicted"/>
<protein>
    <submittedName>
        <fullName evidence="1">Uncharacterized protein</fullName>
    </submittedName>
</protein>
<organism evidence="1 2">
    <name type="scientific">Passalora fulva</name>
    <name type="common">Tomato leaf mold</name>
    <name type="synonym">Cladosporium fulvum</name>
    <dbReference type="NCBI Taxonomy" id="5499"/>
    <lineage>
        <taxon>Eukaryota</taxon>
        <taxon>Fungi</taxon>
        <taxon>Dikarya</taxon>
        <taxon>Ascomycota</taxon>
        <taxon>Pezizomycotina</taxon>
        <taxon>Dothideomycetes</taxon>
        <taxon>Dothideomycetidae</taxon>
        <taxon>Mycosphaerellales</taxon>
        <taxon>Mycosphaerellaceae</taxon>
        <taxon>Fulvia</taxon>
    </lineage>
</organism>
<dbReference type="SUPFAM" id="SSF57850">
    <property type="entry name" value="RING/U-box"/>
    <property type="match status" value="1"/>
</dbReference>
<name>A0A9Q8P4K2_PASFU</name>
<dbReference type="OMA" id="SIRCHAC"/>
<dbReference type="EMBL" id="CP090163">
    <property type="protein sequence ID" value="UJO12916.1"/>
    <property type="molecule type" value="Genomic_DNA"/>
</dbReference>